<proteinExistence type="predicted"/>
<reference evidence="2 3" key="1">
    <citation type="journal article" date="2012" name="Genome Biol.">
        <title>Sequencing three crocodilian genomes to illuminate the evolution of archosaurs and amniotes.</title>
        <authorList>
            <person name="St John J.A."/>
            <person name="Braun E.L."/>
            <person name="Isberg S.R."/>
            <person name="Miles L.G."/>
            <person name="Chong A.Y."/>
            <person name="Gongora J."/>
            <person name="Dalzell P."/>
            <person name="Moran C."/>
            <person name="Bed'hom B."/>
            <person name="Abzhanov A."/>
            <person name="Burgess S.C."/>
            <person name="Cooksey A.M."/>
            <person name="Castoe T.A."/>
            <person name="Crawford N.G."/>
            <person name="Densmore L.D."/>
            <person name="Drew J.C."/>
            <person name="Edwards S.V."/>
            <person name="Faircloth B.C."/>
            <person name="Fujita M.K."/>
            <person name="Greenwold M.J."/>
            <person name="Hoffmann F.G."/>
            <person name="Howard J.M."/>
            <person name="Iguchi T."/>
            <person name="Janes D.E."/>
            <person name="Khan S.Y."/>
            <person name="Kohno S."/>
            <person name="de Koning A.J."/>
            <person name="Lance S.L."/>
            <person name="McCarthy F.M."/>
            <person name="McCormack J.E."/>
            <person name="Merchant M.E."/>
            <person name="Peterson D.G."/>
            <person name="Pollock D.D."/>
            <person name="Pourmand N."/>
            <person name="Raney B.J."/>
            <person name="Roessler K.A."/>
            <person name="Sanford J.R."/>
            <person name="Sawyer R.H."/>
            <person name="Schmidt C.J."/>
            <person name="Triplett E.W."/>
            <person name="Tuberville T.D."/>
            <person name="Venegas-Anaya M."/>
            <person name="Howard J.T."/>
            <person name="Jarvis E.D."/>
            <person name="Guillette L.J.Jr."/>
            <person name="Glenn T.C."/>
            <person name="Green R.E."/>
            <person name="Ray D.A."/>
        </authorList>
    </citation>
    <scope>NUCLEOTIDE SEQUENCE [LARGE SCALE GENOMIC DNA]</scope>
    <source>
        <strain evidence="2">KSC_2009_1</strain>
    </source>
</reference>
<protein>
    <submittedName>
        <fullName evidence="2">Uncharacterized protein</fullName>
    </submittedName>
</protein>
<keyword evidence="3" id="KW-1185">Reference proteome</keyword>
<dbReference type="Proteomes" id="UP000050525">
    <property type="component" value="Unassembled WGS sequence"/>
</dbReference>
<evidence type="ECO:0000313" key="2">
    <source>
        <dbReference type="EMBL" id="KYO39569.1"/>
    </source>
</evidence>
<name>A0A151NSI3_ALLMI</name>
<feature type="compositionally biased region" description="Polar residues" evidence="1">
    <location>
        <begin position="1"/>
        <end position="10"/>
    </location>
</feature>
<evidence type="ECO:0000313" key="3">
    <source>
        <dbReference type="Proteomes" id="UP000050525"/>
    </source>
</evidence>
<dbReference type="AlphaFoldDB" id="A0A151NSI3"/>
<organism evidence="2 3">
    <name type="scientific">Alligator mississippiensis</name>
    <name type="common">American alligator</name>
    <dbReference type="NCBI Taxonomy" id="8496"/>
    <lineage>
        <taxon>Eukaryota</taxon>
        <taxon>Metazoa</taxon>
        <taxon>Chordata</taxon>
        <taxon>Craniata</taxon>
        <taxon>Vertebrata</taxon>
        <taxon>Euteleostomi</taxon>
        <taxon>Archelosauria</taxon>
        <taxon>Archosauria</taxon>
        <taxon>Crocodylia</taxon>
        <taxon>Alligatoridae</taxon>
        <taxon>Alligatorinae</taxon>
        <taxon>Alligator</taxon>
    </lineage>
</organism>
<evidence type="ECO:0000256" key="1">
    <source>
        <dbReference type="SAM" id="MobiDB-lite"/>
    </source>
</evidence>
<feature type="region of interest" description="Disordered" evidence="1">
    <location>
        <begin position="1"/>
        <end position="21"/>
    </location>
</feature>
<comment type="caution">
    <text evidence="2">The sequence shown here is derived from an EMBL/GenBank/DDBJ whole genome shotgun (WGS) entry which is preliminary data.</text>
</comment>
<sequence>MHVTARQSGGEQLPQLPPAGGAAGRIPIIPTGVHREGWKLFIQFVLVQLAEEDVKDICIIQIKIGKGI</sequence>
<dbReference type="EMBL" id="AKHW03002185">
    <property type="protein sequence ID" value="KYO39569.1"/>
    <property type="molecule type" value="Genomic_DNA"/>
</dbReference>
<accession>A0A151NSI3</accession>
<gene>
    <name evidence="2" type="ORF">Y1Q_0018650</name>
</gene>